<dbReference type="Proteomes" id="UP000637002">
    <property type="component" value="Unassembled WGS sequence"/>
</dbReference>
<protein>
    <submittedName>
        <fullName evidence="1">Uncharacterized protein</fullName>
    </submittedName>
</protein>
<evidence type="ECO:0000313" key="1">
    <source>
        <dbReference type="EMBL" id="GGC75194.1"/>
    </source>
</evidence>
<keyword evidence="2" id="KW-1185">Reference proteome</keyword>
<comment type="caution">
    <text evidence="1">The sequence shown here is derived from an EMBL/GenBank/DDBJ whole genome shotgun (WGS) entry which is preliminary data.</text>
</comment>
<dbReference type="EMBL" id="BMGG01000006">
    <property type="protein sequence ID" value="GGC75194.1"/>
    <property type="molecule type" value="Genomic_DNA"/>
</dbReference>
<gene>
    <name evidence="1" type="ORF">GCM10010994_37040</name>
</gene>
<sequence>MKAAIQYQVLNVVLRLGPMRRVLRPAASPVEEYRDVGASRVAARHQQVVSARMGRRRAEP</sequence>
<reference evidence="1" key="1">
    <citation type="journal article" date="2014" name="Int. J. Syst. Evol. Microbiol.">
        <title>Complete genome sequence of Corynebacterium casei LMG S-19264T (=DSM 44701T), isolated from a smear-ripened cheese.</title>
        <authorList>
            <consortium name="US DOE Joint Genome Institute (JGI-PGF)"/>
            <person name="Walter F."/>
            <person name="Albersmeier A."/>
            <person name="Kalinowski J."/>
            <person name="Ruckert C."/>
        </authorList>
    </citation>
    <scope>NUCLEOTIDE SEQUENCE</scope>
    <source>
        <strain evidence="1">CGMCC 1.12919</strain>
    </source>
</reference>
<evidence type="ECO:0000313" key="2">
    <source>
        <dbReference type="Proteomes" id="UP000637002"/>
    </source>
</evidence>
<reference evidence="1" key="2">
    <citation type="submission" date="2020-09" db="EMBL/GenBank/DDBJ databases">
        <authorList>
            <person name="Sun Q."/>
            <person name="Zhou Y."/>
        </authorList>
    </citation>
    <scope>NUCLEOTIDE SEQUENCE</scope>
    <source>
        <strain evidence="1">CGMCC 1.12919</strain>
    </source>
</reference>
<proteinExistence type="predicted"/>
<organism evidence="1 2">
    <name type="scientific">Chelatococcus reniformis</name>
    <dbReference type="NCBI Taxonomy" id="1494448"/>
    <lineage>
        <taxon>Bacteria</taxon>
        <taxon>Pseudomonadati</taxon>
        <taxon>Pseudomonadota</taxon>
        <taxon>Alphaproteobacteria</taxon>
        <taxon>Hyphomicrobiales</taxon>
        <taxon>Chelatococcaceae</taxon>
        <taxon>Chelatococcus</taxon>
    </lineage>
</organism>
<accession>A0A916UJF9</accession>
<dbReference type="AlphaFoldDB" id="A0A916UJF9"/>
<name>A0A916UJF9_9HYPH</name>